<dbReference type="RefSeq" id="WP_126579756.1">
    <property type="nucleotide sequence ID" value="NZ_BIFR01000001.1"/>
</dbReference>
<dbReference type="EMBL" id="BIFR01000001">
    <property type="protein sequence ID" value="GCE12099.1"/>
    <property type="molecule type" value="Genomic_DNA"/>
</dbReference>
<dbReference type="Proteomes" id="UP000287352">
    <property type="component" value="Unassembled WGS sequence"/>
</dbReference>
<evidence type="ECO:0000313" key="2">
    <source>
        <dbReference type="Proteomes" id="UP000287352"/>
    </source>
</evidence>
<reference evidence="2" key="1">
    <citation type="submission" date="2018-12" db="EMBL/GenBank/DDBJ databases">
        <title>Tengunoibacter tsumagoiensis gen. nov., sp. nov., Dictyobacter kobayashii sp. nov., D. alpinus sp. nov., and D. joshuensis sp. nov. and description of Dictyobacteraceae fam. nov. within the order Ktedonobacterales isolated from Tengu-no-mugimeshi.</title>
        <authorList>
            <person name="Wang C.M."/>
            <person name="Zheng Y."/>
            <person name="Sakai Y."/>
            <person name="Toyoda A."/>
            <person name="Minakuchi Y."/>
            <person name="Abe K."/>
            <person name="Yokota A."/>
            <person name="Yabe S."/>
        </authorList>
    </citation>
    <scope>NUCLEOTIDE SEQUENCE [LARGE SCALE GENOMIC DNA]</scope>
    <source>
        <strain evidence="2">Uno3</strain>
    </source>
</reference>
<dbReference type="AlphaFoldDB" id="A0A401ZZ20"/>
<evidence type="ECO:0000313" key="1">
    <source>
        <dbReference type="EMBL" id="GCE12099.1"/>
    </source>
</evidence>
<protein>
    <submittedName>
        <fullName evidence="1">Uncharacterized protein</fullName>
    </submittedName>
</protein>
<name>A0A401ZZ20_9CHLR</name>
<organism evidence="1 2">
    <name type="scientific">Tengunoibacter tsumagoiensis</name>
    <dbReference type="NCBI Taxonomy" id="2014871"/>
    <lineage>
        <taxon>Bacteria</taxon>
        <taxon>Bacillati</taxon>
        <taxon>Chloroflexota</taxon>
        <taxon>Ktedonobacteria</taxon>
        <taxon>Ktedonobacterales</taxon>
        <taxon>Dictyobacteraceae</taxon>
        <taxon>Tengunoibacter</taxon>
    </lineage>
</organism>
<gene>
    <name evidence="1" type="ORF">KTT_19580</name>
</gene>
<keyword evidence="2" id="KW-1185">Reference proteome</keyword>
<proteinExistence type="predicted"/>
<accession>A0A401ZZ20</accession>
<comment type="caution">
    <text evidence="1">The sequence shown here is derived from an EMBL/GenBank/DDBJ whole genome shotgun (WGS) entry which is preliminary data.</text>
</comment>
<sequence>MTGEVVHYCRNVSTPSNVAHIPRALIFKSAHPQPLQGRMFNAPIAQSPVQTGPFEAKAGQLRQFQQAASTIFRQQCITEIEERISTSSKRLGELLMYRKQMYYSS</sequence>